<dbReference type="OrthoDB" id="9770329at2"/>
<feature type="transmembrane region" description="Helical" evidence="7">
    <location>
        <begin position="324"/>
        <end position="344"/>
    </location>
</feature>
<dbReference type="EMBL" id="BAEQ01000004">
    <property type="protein sequence ID" value="GAC27070.1"/>
    <property type="molecule type" value="Genomic_DNA"/>
</dbReference>
<evidence type="ECO:0000256" key="6">
    <source>
        <dbReference type="ARBA" id="ARBA00023136"/>
    </source>
</evidence>
<evidence type="ECO:0000256" key="5">
    <source>
        <dbReference type="ARBA" id="ARBA00023098"/>
    </source>
</evidence>
<evidence type="ECO:0000256" key="1">
    <source>
        <dbReference type="ARBA" id="ARBA00004127"/>
    </source>
</evidence>
<evidence type="ECO:0000256" key="7">
    <source>
        <dbReference type="SAM" id="Phobius"/>
    </source>
</evidence>
<keyword evidence="10" id="KW-1185">Reference proteome</keyword>
<dbReference type="GO" id="GO:0006643">
    <property type="term" value="P:membrane lipid metabolic process"/>
    <property type="evidence" value="ECO:0007669"/>
    <property type="project" value="TreeGrafter"/>
</dbReference>
<dbReference type="GO" id="GO:0008610">
    <property type="term" value="P:lipid biosynthetic process"/>
    <property type="evidence" value="ECO:0007669"/>
    <property type="project" value="InterPro"/>
</dbReference>
<name>K6ZUQ9_9ALTE</name>
<sequence length="412" mass="48221">MNIILFATPVFFLLIAAELIAEKVKKTDYYRLNDAITSLSIGGLSRIMGVMKNLVPFTIYILLYEHFALFELQQSIWVWLAVFVIYDFLYYWNHRFCHEMSFFWAAHVVHHSSEDYNLTTALRQSSGSFFNFIFFLPLAFFGVDPILLVSVASVNLVYQFWVHTRHVGKLGFIEWFMVTPSNHRVHHAQNQVYLDRNYGGVFIIWDRLFGSYQGELDHEKPIYGVRKALKSWNPFYANIQVYKQLIQDSLYTQKWSDKFKVWFGRTGWRPDDVSQKFPLARVDLSQFTAYQTEISLITKIYCLLQYVIISLLALYLLINANMLSVSYQLGISFVVIVSSINVAWIMENQRIAIWLEWLKLLVSAVFLFNADFGAYASVAYIPILVSLILLVQLYYQRKTQLIDNSELNTFKN</sequence>
<dbReference type="GO" id="GO:0005506">
    <property type="term" value="F:iron ion binding"/>
    <property type="evidence" value="ECO:0007669"/>
    <property type="project" value="InterPro"/>
</dbReference>
<feature type="transmembrane region" description="Helical" evidence="7">
    <location>
        <begin position="351"/>
        <end position="368"/>
    </location>
</feature>
<feature type="transmembrane region" description="Helical" evidence="7">
    <location>
        <begin position="45"/>
        <end position="64"/>
    </location>
</feature>
<dbReference type="InterPro" id="IPR051689">
    <property type="entry name" value="Sterol_desaturase/TMEM195"/>
</dbReference>
<keyword evidence="3 7" id="KW-1133">Transmembrane helix</keyword>
<proteinExistence type="predicted"/>
<dbReference type="STRING" id="1121922.GCA_000428905_02497"/>
<feature type="transmembrane region" description="Helical" evidence="7">
    <location>
        <begin position="76"/>
        <end position="93"/>
    </location>
</feature>
<evidence type="ECO:0000313" key="10">
    <source>
        <dbReference type="Proteomes" id="UP000006251"/>
    </source>
</evidence>
<dbReference type="PANTHER" id="PTHR21624">
    <property type="entry name" value="STEROL DESATURASE-RELATED PROTEIN"/>
    <property type="match status" value="1"/>
</dbReference>
<feature type="transmembrane region" description="Helical" evidence="7">
    <location>
        <begin position="132"/>
        <end position="158"/>
    </location>
</feature>
<keyword evidence="2 7" id="KW-0812">Transmembrane</keyword>
<dbReference type="PANTHER" id="PTHR21624:SF1">
    <property type="entry name" value="ALKYLGLYCEROL MONOOXYGENASE"/>
    <property type="match status" value="1"/>
</dbReference>
<comment type="caution">
    <text evidence="9">The sequence shown here is derived from an EMBL/GenBank/DDBJ whole genome shotgun (WGS) entry which is preliminary data.</text>
</comment>
<organism evidence="9 10">
    <name type="scientific">Brumicola pallidula DSM 14239 = ACAM 615</name>
    <dbReference type="NCBI Taxonomy" id="1121922"/>
    <lineage>
        <taxon>Bacteria</taxon>
        <taxon>Pseudomonadati</taxon>
        <taxon>Pseudomonadota</taxon>
        <taxon>Gammaproteobacteria</taxon>
        <taxon>Alteromonadales</taxon>
        <taxon>Alteromonadaceae</taxon>
        <taxon>Brumicola</taxon>
    </lineage>
</organism>
<dbReference type="GO" id="GO:0016020">
    <property type="term" value="C:membrane"/>
    <property type="evidence" value="ECO:0007669"/>
    <property type="project" value="GOC"/>
</dbReference>
<protein>
    <submittedName>
        <fullName evidence="9">Alkylglycerol monooxygenase</fullName>
    </submittedName>
</protein>
<feature type="domain" description="Fatty acid hydroxylase" evidence="8">
    <location>
        <begin position="79"/>
        <end position="211"/>
    </location>
</feature>
<feature type="transmembrane region" description="Helical" evidence="7">
    <location>
        <begin position="300"/>
        <end position="318"/>
    </location>
</feature>
<evidence type="ECO:0000259" key="8">
    <source>
        <dbReference type="Pfam" id="PF04116"/>
    </source>
</evidence>
<evidence type="ECO:0000256" key="2">
    <source>
        <dbReference type="ARBA" id="ARBA00022692"/>
    </source>
</evidence>
<dbReference type="Pfam" id="PF04116">
    <property type="entry name" value="FA_hydroxylase"/>
    <property type="match status" value="1"/>
</dbReference>
<dbReference type="AlphaFoldDB" id="K6ZUQ9"/>
<keyword evidence="9" id="KW-0503">Monooxygenase</keyword>
<dbReference type="Proteomes" id="UP000006251">
    <property type="component" value="Unassembled WGS sequence"/>
</dbReference>
<keyword evidence="6 7" id="KW-0472">Membrane</keyword>
<evidence type="ECO:0000256" key="4">
    <source>
        <dbReference type="ARBA" id="ARBA00023002"/>
    </source>
</evidence>
<feature type="transmembrane region" description="Helical" evidence="7">
    <location>
        <begin position="374"/>
        <end position="395"/>
    </location>
</feature>
<dbReference type="RefSeq" id="WP_006008273.1">
    <property type="nucleotide sequence ID" value="NZ_AUAV01000013.1"/>
</dbReference>
<accession>K6ZUQ9</accession>
<dbReference type="InterPro" id="IPR006694">
    <property type="entry name" value="Fatty_acid_hydroxylase"/>
</dbReference>
<gene>
    <name evidence="9" type="ORF">GPAL_0189</name>
</gene>
<dbReference type="GO" id="GO:0012505">
    <property type="term" value="C:endomembrane system"/>
    <property type="evidence" value="ECO:0007669"/>
    <property type="project" value="UniProtKB-SubCell"/>
</dbReference>
<dbReference type="GO" id="GO:0050479">
    <property type="term" value="F:glyceryl-ether monooxygenase activity"/>
    <property type="evidence" value="ECO:0007669"/>
    <property type="project" value="TreeGrafter"/>
</dbReference>
<evidence type="ECO:0000256" key="3">
    <source>
        <dbReference type="ARBA" id="ARBA00022989"/>
    </source>
</evidence>
<keyword evidence="5" id="KW-0443">Lipid metabolism</keyword>
<evidence type="ECO:0000313" key="9">
    <source>
        <dbReference type="EMBL" id="GAC27070.1"/>
    </source>
</evidence>
<keyword evidence="4" id="KW-0560">Oxidoreductase</keyword>
<reference evidence="10" key="1">
    <citation type="journal article" date="2014" name="Environ. Microbiol.">
        <title>Comparative genomics of the marine bacterial genus Glaciecola reveals the high degree of genomic diversity and genomic characteristic for cold adaptation.</title>
        <authorList>
            <person name="Qin Q.L."/>
            <person name="Xie B.B."/>
            <person name="Yu Y."/>
            <person name="Shu Y.L."/>
            <person name="Rong J.C."/>
            <person name="Zhang Y.J."/>
            <person name="Zhao D.L."/>
            <person name="Chen X.L."/>
            <person name="Zhang X.Y."/>
            <person name="Chen B."/>
            <person name="Zhou B.C."/>
            <person name="Zhang Y.Z."/>
        </authorList>
    </citation>
    <scope>NUCLEOTIDE SEQUENCE [LARGE SCALE GENOMIC DNA]</scope>
    <source>
        <strain evidence="10">ACAM 615</strain>
    </source>
</reference>
<comment type="subcellular location">
    <subcellularLocation>
        <location evidence="1">Endomembrane system</location>
        <topology evidence="1">Multi-pass membrane protein</topology>
    </subcellularLocation>
</comment>